<sequence>MPVVVAAVAAAAAAVASAVVSTVAAVVVAATAIAVVVACPLKSRHKTMAELRCAIKFEKRIYVHLSRRTMRHPGRATGKSDIITLQAKTVLEDFSTPMRMVTAHAAISLN</sequence>
<dbReference type="AlphaFoldDB" id="A0ABD2BGP6"/>
<proteinExistence type="predicted"/>
<dbReference type="EMBL" id="JAUDFV010000102">
    <property type="protein sequence ID" value="KAL2731930.1"/>
    <property type="molecule type" value="Genomic_DNA"/>
</dbReference>
<organism evidence="1 2">
    <name type="scientific">Vespula squamosa</name>
    <name type="common">Southern yellow jacket</name>
    <name type="synonym">Wasp</name>
    <dbReference type="NCBI Taxonomy" id="30214"/>
    <lineage>
        <taxon>Eukaryota</taxon>
        <taxon>Metazoa</taxon>
        <taxon>Ecdysozoa</taxon>
        <taxon>Arthropoda</taxon>
        <taxon>Hexapoda</taxon>
        <taxon>Insecta</taxon>
        <taxon>Pterygota</taxon>
        <taxon>Neoptera</taxon>
        <taxon>Endopterygota</taxon>
        <taxon>Hymenoptera</taxon>
        <taxon>Apocrita</taxon>
        <taxon>Aculeata</taxon>
        <taxon>Vespoidea</taxon>
        <taxon>Vespidae</taxon>
        <taxon>Vespinae</taxon>
        <taxon>Vespula</taxon>
    </lineage>
</organism>
<name>A0ABD2BGP6_VESSQ</name>
<evidence type="ECO:0000313" key="2">
    <source>
        <dbReference type="Proteomes" id="UP001607302"/>
    </source>
</evidence>
<reference evidence="1 2" key="1">
    <citation type="journal article" date="2024" name="Ann. Entomol. Soc. Am.">
        <title>Genomic analyses of the southern and eastern yellowjacket wasps (Hymenoptera: Vespidae) reveal evolutionary signatures of social life.</title>
        <authorList>
            <person name="Catto M.A."/>
            <person name="Caine P.B."/>
            <person name="Orr S.E."/>
            <person name="Hunt B.G."/>
            <person name="Goodisman M.A.D."/>
        </authorList>
    </citation>
    <scope>NUCLEOTIDE SEQUENCE [LARGE SCALE GENOMIC DNA]</scope>
    <source>
        <strain evidence="1">233</strain>
        <tissue evidence="1">Head and thorax</tissue>
    </source>
</reference>
<comment type="caution">
    <text evidence="1">The sequence shown here is derived from an EMBL/GenBank/DDBJ whole genome shotgun (WGS) entry which is preliminary data.</text>
</comment>
<evidence type="ECO:0008006" key="3">
    <source>
        <dbReference type="Google" id="ProtNLM"/>
    </source>
</evidence>
<gene>
    <name evidence="1" type="ORF">V1478_004618</name>
</gene>
<dbReference type="Proteomes" id="UP001607302">
    <property type="component" value="Unassembled WGS sequence"/>
</dbReference>
<keyword evidence="2" id="KW-1185">Reference proteome</keyword>
<evidence type="ECO:0000313" key="1">
    <source>
        <dbReference type="EMBL" id="KAL2731930.1"/>
    </source>
</evidence>
<accession>A0ABD2BGP6</accession>
<protein>
    <recommendedName>
        <fullName evidence="3">Secreted protein</fullName>
    </recommendedName>
</protein>